<feature type="region of interest" description="Disordered" evidence="1">
    <location>
        <begin position="148"/>
        <end position="169"/>
    </location>
</feature>
<feature type="compositionally biased region" description="Polar residues" evidence="1">
    <location>
        <begin position="159"/>
        <end position="169"/>
    </location>
</feature>
<dbReference type="Proteomes" id="UP000494163">
    <property type="component" value="Chromosome 2R"/>
</dbReference>
<reference evidence="3 4" key="1">
    <citation type="submission" date="2015-08" db="EMBL/GenBank/DDBJ databases">
        <title>Ancestral chromatin configuration constrains chromatin evolution on differentiating sex chromosomes in Drosophila.</title>
        <authorList>
            <person name="Zhou Q."/>
            <person name="Bachtrog D."/>
        </authorList>
    </citation>
    <scope>NUCLEOTIDE SEQUENCE [LARGE SCALE GENOMIC DNA]</scope>
    <source>
        <tissue evidence="3">Whole larvae</tissue>
    </source>
</reference>
<proteinExistence type="predicted"/>
<evidence type="ECO:0000256" key="1">
    <source>
        <dbReference type="SAM" id="MobiDB-lite"/>
    </source>
</evidence>
<dbReference type="OMA" id="MQLMATI"/>
<evidence type="ECO:0000256" key="2">
    <source>
        <dbReference type="SAM" id="Phobius"/>
    </source>
</evidence>
<keyword evidence="2" id="KW-0472">Membrane</keyword>
<sequence>MWQNKKYQHLAIGLIVMGLTLITYAFDYRTEKIFNAVRGLQLIGTISLFYGIKKQQQVHKQHFVGIWLCTSAVSLLVFSAVSFFFLEAMFSWWDFASAFFSLLGCLLATAAIAFGMIVIYKSHIEAMAVNTSALSANERTAIRNPFEQQEKPPAYVAPTSEQLSVSVQS</sequence>
<dbReference type="EMBL" id="CP012524">
    <property type="protein sequence ID" value="ALC42579.1"/>
    <property type="molecule type" value="Genomic_DNA"/>
</dbReference>
<dbReference type="OrthoDB" id="7870203at2759"/>
<evidence type="ECO:0000313" key="4">
    <source>
        <dbReference type="Proteomes" id="UP000494163"/>
    </source>
</evidence>
<keyword evidence="2" id="KW-1133">Transmembrane helix</keyword>
<protein>
    <submittedName>
        <fullName evidence="3">Maker134</fullName>
    </submittedName>
</protein>
<feature type="transmembrane region" description="Helical" evidence="2">
    <location>
        <begin position="64"/>
        <end position="86"/>
    </location>
</feature>
<feature type="transmembrane region" description="Helical" evidence="2">
    <location>
        <begin position="7"/>
        <end position="26"/>
    </location>
</feature>
<keyword evidence="4" id="KW-1185">Reference proteome</keyword>
<name>A0A0M3QVK8_DROBS</name>
<accession>A0A0M3QVK8</accession>
<organism evidence="3 4">
    <name type="scientific">Drosophila busckii</name>
    <name type="common">Fruit fly</name>
    <dbReference type="NCBI Taxonomy" id="30019"/>
    <lineage>
        <taxon>Eukaryota</taxon>
        <taxon>Metazoa</taxon>
        <taxon>Ecdysozoa</taxon>
        <taxon>Arthropoda</taxon>
        <taxon>Hexapoda</taxon>
        <taxon>Insecta</taxon>
        <taxon>Pterygota</taxon>
        <taxon>Neoptera</taxon>
        <taxon>Endopterygota</taxon>
        <taxon>Diptera</taxon>
        <taxon>Brachycera</taxon>
        <taxon>Muscomorpha</taxon>
        <taxon>Ephydroidea</taxon>
        <taxon>Drosophilidae</taxon>
        <taxon>Drosophila</taxon>
    </lineage>
</organism>
<keyword evidence="2" id="KW-0812">Transmembrane</keyword>
<feature type="transmembrane region" description="Helical" evidence="2">
    <location>
        <begin position="98"/>
        <end position="120"/>
    </location>
</feature>
<dbReference type="AlphaFoldDB" id="A0A0M3QVK8"/>
<evidence type="ECO:0000313" key="3">
    <source>
        <dbReference type="EMBL" id="ALC42579.1"/>
    </source>
</evidence>
<feature type="transmembrane region" description="Helical" evidence="2">
    <location>
        <begin position="32"/>
        <end position="52"/>
    </location>
</feature>
<gene>
    <name evidence="3" type="ORF">Dbus_chr2Rg2158</name>
</gene>